<dbReference type="InterPro" id="IPR034982">
    <property type="entry name" value="Imelysin-like_IrpA"/>
</dbReference>
<organism evidence="5 6">
    <name type="scientific">Allomeiothermus silvanus (strain ATCC 700542 / DSM 9946 / NBRC 106475 / NCIMB 13440 / VI-R2)</name>
    <name type="common">Thermus silvanus</name>
    <dbReference type="NCBI Taxonomy" id="526227"/>
    <lineage>
        <taxon>Bacteria</taxon>
        <taxon>Thermotogati</taxon>
        <taxon>Deinococcota</taxon>
        <taxon>Deinococci</taxon>
        <taxon>Thermales</taxon>
        <taxon>Thermaceae</taxon>
        <taxon>Allomeiothermus</taxon>
    </lineage>
</organism>
<comment type="subcellular location">
    <subcellularLocation>
        <location evidence="1">Cell envelope</location>
    </subcellularLocation>
</comment>
<evidence type="ECO:0000259" key="4">
    <source>
        <dbReference type="Pfam" id="PF09375"/>
    </source>
</evidence>
<evidence type="ECO:0000256" key="1">
    <source>
        <dbReference type="ARBA" id="ARBA00004196"/>
    </source>
</evidence>
<proteinExistence type="predicted"/>
<evidence type="ECO:0000256" key="3">
    <source>
        <dbReference type="SAM" id="SignalP"/>
    </source>
</evidence>
<sequence length="425" mass="46008">MRILFAVVLLLASASAQADYPLAKSLADGVILPTYTELLARLKGLEGAARSLKAKPTPANLEAARTAWRAARIPYERAEGFAFGPIGDYDPLLDTWPIDREGLEALLKGSQPLSAADFAKLPSEVRGFHAVEYLLWGLKGQKKAAQLRPRELQYIELASADMVRQAKANLTAWQQGFYARFTRPSDLYKSEAAALDEIIGGLVGIIAEIADEKLGNPLQANDPLVAESPFSGNSLEDYRQDLEGARRYYLGGQPASQKAGIGGWIAAQDPGSHAAILRAFDIAKEALAAIPSPLSEALQTPKGQARIKTAQAALQNLRGLLESRAVGLVRQQQSPFDQLRSQLRAVSDEYIGEGEIGEALEAFDGVHTAMARLRPLLKSPQTWQDLEQALRKLEDLVRSGAPAAEVKAALEQLNQAISIAEQATR</sequence>
<dbReference type="AlphaFoldDB" id="D7BC70"/>
<feature type="domain" description="Imelysin-like" evidence="4">
    <location>
        <begin position="31"/>
        <end position="318"/>
    </location>
</feature>
<dbReference type="GO" id="GO:0030313">
    <property type="term" value="C:cell envelope"/>
    <property type="evidence" value="ECO:0007669"/>
    <property type="project" value="UniProtKB-SubCell"/>
</dbReference>
<dbReference type="OrthoDB" id="9764688at2"/>
<protein>
    <submittedName>
        <fullName evidence="5">Peptidase M75, Imelysin</fullName>
    </submittedName>
</protein>
<dbReference type="EMBL" id="CP002042">
    <property type="protein sequence ID" value="ADH64567.1"/>
    <property type="molecule type" value="Genomic_DNA"/>
</dbReference>
<dbReference type="CDD" id="cd14658">
    <property type="entry name" value="Imelysin-like_IrpA"/>
    <property type="match status" value="1"/>
</dbReference>
<evidence type="ECO:0000313" key="6">
    <source>
        <dbReference type="Proteomes" id="UP000001916"/>
    </source>
</evidence>
<dbReference type="KEGG" id="msv:Mesil_2721"/>
<dbReference type="HOGENOM" id="CLU_645291_0_0_0"/>
<dbReference type="Gene3D" id="1.20.1420.20">
    <property type="entry name" value="M75 peptidase, HXXE motif"/>
    <property type="match status" value="1"/>
</dbReference>
<reference evidence="5 6" key="1">
    <citation type="journal article" date="2010" name="Stand. Genomic Sci.">
        <title>Complete genome sequence of Meiothermus silvanus type strain (VI-R2).</title>
        <authorList>
            <person name="Sikorski J."/>
            <person name="Tindall B.J."/>
            <person name="Lowry S."/>
            <person name="Lucas S."/>
            <person name="Nolan M."/>
            <person name="Copeland A."/>
            <person name="Glavina Del Rio T."/>
            <person name="Tice H."/>
            <person name="Cheng J.F."/>
            <person name="Han C."/>
            <person name="Pitluck S."/>
            <person name="Liolios K."/>
            <person name="Ivanova N."/>
            <person name="Mavromatis K."/>
            <person name="Mikhailova N."/>
            <person name="Pati A."/>
            <person name="Goodwin L."/>
            <person name="Chen A."/>
            <person name="Palaniappan K."/>
            <person name="Land M."/>
            <person name="Hauser L."/>
            <person name="Chang Y.J."/>
            <person name="Jeffries C.D."/>
            <person name="Rohde M."/>
            <person name="Goker M."/>
            <person name="Woyke T."/>
            <person name="Bristow J."/>
            <person name="Eisen J.A."/>
            <person name="Markowitz V."/>
            <person name="Hugenholtz P."/>
            <person name="Kyrpides N.C."/>
            <person name="Klenk H.P."/>
            <person name="Lapidus A."/>
        </authorList>
    </citation>
    <scope>NUCLEOTIDE SEQUENCE [LARGE SCALE GENOMIC DNA]</scope>
    <source>
        <strain evidence="6">ATCC 700542 / DSM 9946 / VI-R2</strain>
    </source>
</reference>
<dbReference type="Proteomes" id="UP000001916">
    <property type="component" value="Chromosome"/>
</dbReference>
<gene>
    <name evidence="5" type="ordered locus">Mesil_2721</name>
</gene>
<dbReference type="InterPro" id="IPR018976">
    <property type="entry name" value="Imelysin-like"/>
</dbReference>
<dbReference type="STRING" id="526227.Mesil_2721"/>
<keyword evidence="6" id="KW-1185">Reference proteome</keyword>
<dbReference type="Pfam" id="PF09375">
    <property type="entry name" value="Peptidase_M75"/>
    <property type="match status" value="1"/>
</dbReference>
<keyword evidence="2 3" id="KW-0732">Signal</keyword>
<feature type="chain" id="PRO_5003093293" evidence="3">
    <location>
        <begin position="19"/>
        <end position="425"/>
    </location>
</feature>
<feature type="signal peptide" evidence="3">
    <location>
        <begin position="1"/>
        <end position="18"/>
    </location>
</feature>
<evidence type="ECO:0000256" key="2">
    <source>
        <dbReference type="ARBA" id="ARBA00022729"/>
    </source>
</evidence>
<accession>D7BC70</accession>
<dbReference type="InterPro" id="IPR038352">
    <property type="entry name" value="Imelysin_sf"/>
</dbReference>
<evidence type="ECO:0000313" key="5">
    <source>
        <dbReference type="EMBL" id="ADH64567.1"/>
    </source>
</evidence>
<name>D7BC70_ALLS1</name>
<dbReference type="eggNOG" id="COG3489">
    <property type="taxonomic scope" value="Bacteria"/>
</dbReference>